<dbReference type="STRING" id="29524.SAMN02745171_00266"/>
<keyword evidence="3" id="KW-0479">Metal-binding</keyword>
<keyword evidence="3" id="KW-0862">Zinc</keyword>
<comment type="subunit">
    <text evidence="1">Homodimer.</text>
</comment>
<dbReference type="Gene3D" id="1.10.10.10">
    <property type="entry name" value="Winged helix-like DNA-binding domain superfamily/Winged helix DNA-binding domain"/>
    <property type="match status" value="1"/>
</dbReference>
<dbReference type="Pfam" id="PF01475">
    <property type="entry name" value="FUR"/>
    <property type="match status" value="1"/>
</dbReference>
<reference evidence="5" key="1">
    <citation type="submission" date="2017-02" db="EMBL/GenBank/DDBJ databases">
        <authorList>
            <person name="Varghese N."/>
            <person name="Submissions S."/>
        </authorList>
    </citation>
    <scope>NUCLEOTIDE SEQUENCE [LARGE SCALE GENOMIC DNA]</scope>
    <source>
        <strain evidence="5">ATCC 51356</strain>
    </source>
</reference>
<proteinExistence type="predicted"/>
<evidence type="ECO:0000256" key="3">
    <source>
        <dbReference type="PIRSR" id="PIRSR602481-1"/>
    </source>
</evidence>
<gene>
    <name evidence="4" type="ORF">SAMN02745171_00266</name>
</gene>
<feature type="binding site" evidence="3">
    <location>
        <position position="199"/>
    </location>
    <ligand>
        <name>Zn(2+)</name>
        <dbReference type="ChEBI" id="CHEBI:29105"/>
    </ligand>
</feature>
<evidence type="ECO:0000313" key="4">
    <source>
        <dbReference type="EMBL" id="SJZ48545.1"/>
    </source>
</evidence>
<dbReference type="PANTHER" id="PTHR33202:SF2">
    <property type="entry name" value="FERRIC UPTAKE REGULATION PROTEIN"/>
    <property type="match status" value="1"/>
</dbReference>
<feature type="binding site" evidence="3">
    <location>
        <position position="157"/>
    </location>
    <ligand>
        <name>Zn(2+)</name>
        <dbReference type="ChEBI" id="CHEBI:29105"/>
    </ligand>
</feature>
<evidence type="ECO:0000313" key="5">
    <source>
        <dbReference type="Proteomes" id="UP000190121"/>
    </source>
</evidence>
<comment type="cofactor">
    <cofactor evidence="3">
        <name>Zn(2+)</name>
        <dbReference type="ChEBI" id="CHEBI:29105"/>
    </cofactor>
    <text evidence="3">Binds 1 zinc ion per subunit.</text>
</comment>
<dbReference type="GO" id="GO:0000976">
    <property type="term" value="F:transcription cis-regulatory region binding"/>
    <property type="evidence" value="ECO:0007669"/>
    <property type="project" value="TreeGrafter"/>
</dbReference>
<dbReference type="SUPFAM" id="SSF46785">
    <property type="entry name" value="Winged helix' DNA-binding domain"/>
    <property type="match status" value="1"/>
</dbReference>
<organism evidence="4 5">
    <name type="scientific">Porphyromonas circumdentaria</name>
    <dbReference type="NCBI Taxonomy" id="29524"/>
    <lineage>
        <taxon>Bacteria</taxon>
        <taxon>Pseudomonadati</taxon>
        <taxon>Bacteroidota</taxon>
        <taxon>Bacteroidia</taxon>
        <taxon>Bacteroidales</taxon>
        <taxon>Porphyromonadaceae</taxon>
        <taxon>Porphyromonas</taxon>
    </lineage>
</organism>
<evidence type="ECO:0000256" key="2">
    <source>
        <dbReference type="ARBA" id="ARBA00020910"/>
    </source>
</evidence>
<dbReference type="GO" id="GO:0045892">
    <property type="term" value="P:negative regulation of DNA-templated transcription"/>
    <property type="evidence" value="ECO:0007669"/>
    <property type="project" value="TreeGrafter"/>
</dbReference>
<dbReference type="GO" id="GO:0005829">
    <property type="term" value="C:cytosol"/>
    <property type="evidence" value="ECO:0007669"/>
    <property type="project" value="TreeGrafter"/>
</dbReference>
<keyword evidence="5" id="KW-1185">Reference proteome</keyword>
<dbReference type="GO" id="GO:1900376">
    <property type="term" value="P:regulation of secondary metabolite biosynthetic process"/>
    <property type="evidence" value="ECO:0007669"/>
    <property type="project" value="TreeGrafter"/>
</dbReference>
<evidence type="ECO:0000256" key="1">
    <source>
        <dbReference type="ARBA" id="ARBA00011738"/>
    </source>
</evidence>
<dbReference type="Proteomes" id="UP000190121">
    <property type="component" value="Unassembled WGS sequence"/>
</dbReference>
<dbReference type="InterPro" id="IPR036388">
    <property type="entry name" value="WH-like_DNA-bd_sf"/>
</dbReference>
<dbReference type="InterPro" id="IPR002481">
    <property type="entry name" value="FUR"/>
</dbReference>
<dbReference type="GO" id="GO:0008270">
    <property type="term" value="F:zinc ion binding"/>
    <property type="evidence" value="ECO:0007669"/>
    <property type="project" value="TreeGrafter"/>
</dbReference>
<protein>
    <recommendedName>
        <fullName evidence="2">Ferric uptake regulation protein</fullName>
    </recommendedName>
</protein>
<name>A0A1T4L1F9_9PORP</name>
<dbReference type="EMBL" id="FUXE01000002">
    <property type="protein sequence ID" value="SJZ48545.1"/>
    <property type="molecule type" value="Genomic_DNA"/>
</dbReference>
<dbReference type="GO" id="GO:0003700">
    <property type="term" value="F:DNA-binding transcription factor activity"/>
    <property type="evidence" value="ECO:0007669"/>
    <property type="project" value="InterPro"/>
</dbReference>
<dbReference type="PANTHER" id="PTHR33202">
    <property type="entry name" value="ZINC UPTAKE REGULATION PROTEIN"/>
    <property type="match status" value="1"/>
</dbReference>
<accession>A0A1T4L1F9</accession>
<feature type="binding site" evidence="3">
    <location>
        <position position="196"/>
    </location>
    <ligand>
        <name>Zn(2+)</name>
        <dbReference type="ChEBI" id="CHEBI:29105"/>
    </ligand>
</feature>
<sequence length="212" mass="23993">MPPFREVFPERNGGREFLSYLLDVPKSVIYPILYLGVSLKACIFVEAICSVPNSIMQKKPSILELEQVMNTYLLACDLKPTRGRSKILSTIYTMDRPFDADTVFEKMKQVGYAVSRSTVYTTLDLLSRCGVLIRLARSNASVYLFAWRCVGYSLVFCTECGKVNYYRQTSLIRRLQLLQPPRFKKRQSVVLTLGNCSNCAKGLKGGTGKKNE</sequence>
<feature type="binding site" evidence="3">
    <location>
        <position position="160"/>
    </location>
    <ligand>
        <name>Zn(2+)</name>
        <dbReference type="ChEBI" id="CHEBI:29105"/>
    </ligand>
</feature>
<dbReference type="InterPro" id="IPR036390">
    <property type="entry name" value="WH_DNA-bd_sf"/>
</dbReference>
<dbReference type="AlphaFoldDB" id="A0A1T4L1F9"/>